<keyword evidence="1" id="KW-0732">Signal</keyword>
<protein>
    <submittedName>
        <fullName evidence="2">Uncharacterized protein</fullName>
    </submittedName>
</protein>
<dbReference type="Proteomes" id="UP001194468">
    <property type="component" value="Unassembled WGS sequence"/>
</dbReference>
<reference evidence="2" key="1">
    <citation type="submission" date="2019-10" db="EMBL/GenBank/DDBJ databases">
        <authorList>
            <consortium name="DOE Joint Genome Institute"/>
            <person name="Kuo A."/>
            <person name="Miyauchi S."/>
            <person name="Kiss E."/>
            <person name="Drula E."/>
            <person name="Kohler A."/>
            <person name="Sanchez-Garcia M."/>
            <person name="Andreopoulos B."/>
            <person name="Barry K.W."/>
            <person name="Bonito G."/>
            <person name="Buee M."/>
            <person name="Carver A."/>
            <person name="Chen C."/>
            <person name="Cichocki N."/>
            <person name="Clum A."/>
            <person name="Culley D."/>
            <person name="Crous P.W."/>
            <person name="Fauchery L."/>
            <person name="Girlanda M."/>
            <person name="Hayes R."/>
            <person name="Keri Z."/>
            <person name="LaButti K."/>
            <person name="Lipzen A."/>
            <person name="Lombard V."/>
            <person name="Magnuson J."/>
            <person name="Maillard F."/>
            <person name="Morin E."/>
            <person name="Murat C."/>
            <person name="Nolan M."/>
            <person name="Ohm R."/>
            <person name="Pangilinan J."/>
            <person name="Pereira M."/>
            <person name="Perotto S."/>
            <person name="Peter M."/>
            <person name="Riley R."/>
            <person name="Sitrit Y."/>
            <person name="Stielow B."/>
            <person name="Szollosi G."/>
            <person name="Zifcakova L."/>
            <person name="Stursova M."/>
            <person name="Spatafora J.W."/>
            <person name="Tedersoo L."/>
            <person name="Vaario L.-M."/>
            <person name="Yamada A."/>
            <person name="Yan M."/>
            <person name="Wang P."/>
            <person name="Xu J."/>
            <person name="Bruns T."/>
            <person name="Baldrian P."/>
            <person name="Vilgalys R."/>
            <person name="Henrissat B."/>
            <person name="Grigoriev I.V."/>
            <person name="Hibbett D."/>
            <person name="Nagy L.G."/>
            <person name="Martin F.M."/>
        </authorList>
    </citation>
    <scope>NUCLEOTIDE SEQUENCE</scope>
    <source>
        <strain evidence="2">BED1</strain>
    </source>
</reference>
<evidence type="ECO:0000313" key="3">
    <source>
        <dbReference type="Proteomes" id="UP001194468"/>
    </source>
</evidence>
<sequence>MSVIYVLVVVALFVRCDSIDAVSLESSYRSVTFFLRANLQMVQASSSTSTELSKKDQLHKSTRLHWSLACESSGRLGSTSRAASLDVHDRALPTSGRVSRIRLHKGCLARLGVSVCLLADSETIMHAKHHASLVHFPLSDSERKCFCGAWTVSHRLERRDKSFNPPVPVLTSLINIDLAITVLKSRDYWTTELK</sequence>
<organism evidence="2 3">
    <name type="scientific">Boletus edulis BED1</name>
    <dbReference type="NCBI Taxonomy" id="1328754"/>
    <lineage>
        <taxon>Eukaryota</taxon>
        <taxon>Fungi</taxon>
        <taxon>Dikarya</taxon>
        <taxon>Basidiomycota</taxon>
        <taxon>Agaricomycotina</taxon>
        <taxon>Agaricomycetes</taxon>
        <taxon>Agaricomycetidae</taxon>
        <taxon>Boletales</taxon>
        <taxon>Boletineae</taxon>
        <taxon>Boletaceae</taxon>
        <taxon>Boletoideae</taxon>
        <taxon>Boletus</taxon>
    </lineage>
</organism>
<dbReference type="AlphaFoldDB" id="A0AAD4BJQ9"/>
<reference evidence="2" key="2">
    <citation type="journal article" date="2020" name="Nat. Commun.">
        <title>Large-scale genome sequencing of mycorrhizal fungi provides insights into the early evolution of symbiotic traits.</title>
        <authorList>
            <person name="Miyauchi S."/>
            <person name="Kiss E."/>
            <person name="Kuo A."/>
            <person name="Drula E."/>
            <person name="Kohler A."/>
            <person name="Sanchez-Garcia M."/>
            <person name="Morin E."/>
            <person name="Andreopoulos B."/>
            <person name="Barry K.W."/>
            <person name="Bonito G."/>
            <person name="Buee M."/>
            <person name="Carver A."/>
            <person name="Chen C."/>
            <person name="Cichocki N."/>
            <person name="Clum A."/>
            <person name="Culley D."/>
            <person name="Crous P.W."/>
            <person name="Fauchery L."/>
            <person name="Girlanda M."/>
            <person name="Hayes R.D."/>
            <person name="Keri Z."/>
            <person name="LaButti K."/>
            <person name="Lipzen A."/>
            <person name="Lombard V."/>
            <person name="Magnuson J."/>
            <person name="Maillard F."/>
            <person name="Murat C."/>
            <person name="Nolan M."/>
            <person name="Ohm R.A."/>
            <person name="Pangilinan J."/>
            <person name="Pereira M.F."/>
            <person name="Perotto S."/>
            <person name="Peter M."/>
            <person name="Pfister S."/>
            <person name="Riley R."/>
            <person name="Sitrit Y."/>
            <person name="Stielow J.B."/>
            <person name="Szollosi G."/>
            <person name="Zifcakova L."/>
            <person name="Stursova M."/>
            <person name="Spatafora J.W."/>
            <person name="Tedersoo L."/>
            <person name="Vaario L.M."/>
            <person name="Yamada A."/>
            <person name="Yan M."/>
            <person name="Wang P."/>
            <person name="Xu J."/>
            <person name="Bruns T."/>
            <person name="Baldrian P."/>
            <person name="Vilgalys R."/>
            <person name="Dunand C."/>
            <person name="Henrissat B."/>
            <person name="Grigoriev I.V."/>
            <person name="Hibbett D."/>
            <person name="Nagy L.G."/>
            <person name="Martin F.M."/>
        </authorList>
    </citation>
    <scope>NUCLEOTIDE SEQUENCE</scope>
    <source>
        <strain evidence="2">BED1</strain>
    </source>
</reference>
<proteinExistence type="predicted"/>
<comment type="caution">
    <text evidence="2">The sequence shown here is derived from an EMBL/GenBank/DDBJ whole genome shotgun (WGS) entry which is preliminary data.</text>
</comment>
<feature type="chain" id="PRO_5042166599" evidence="1">
    <location>
        <begin position="22"/>
        <end position="194"/>
    </location>
</feature>
<keyword evidence="3" id="KW-1185">Reference proteome</keyword>
<name>A0AAD4BJQ9_BOLED</name>
<feature type="signal peptide" evidence="1">
    <location>
        <begin position="1"/>
        <end position="21"/>
    </location>
</feature>
<evidence type="ECO:0000313" key="2">
    <source>
        <dbReference type="EMBL" id="KAF8431948.1"/>
    </source>
</evidence>
<dbReference type="EMBL" id="WHUW01000045">
    <property type="protein sequence ID" value="KAF8431948.1"/>
    <property type="molecule type" value="Genomic_DNA"/>
</dbReference>
<evidence type="ECO:0000256" key="1">
    <source>
        <dbReference type="SAM" id="SignalP"/>
    </source>
</evidence>
<gene>
    <name evidence="2" type="ORF">L210DRAFT_2877785</name>
</gene>
<accession>A0AAD4BJQ9</accession>